<evidence type="ECO:0000256" key="4">
    <source>
        <dbReference type="ARBA" id="ARBA00022728"/>
    </source>
</evidence>
<comment type="similarity">
    <text evidence="2 7">Belongs to the SLU7 family.</text>
</comment>
<evidence type="ECO:0000313" key="10">
    <source>
        <dbReference type="EMBL" id="CAD8503851.1"/>
    </source>
</evidence>
<keyword evidence="5 7" id="KW-0508">mRNA splicing</keyword>
<feature type="compositionally biased region" description="Basic and acidic residues" evidence="8">
    <location>
        <begin position="10"/>
        <end position="26"/>
    </location>
</feature>
<feature type="region of interest" description="Disordered" evidence="8">
    <location>
        <begin position="1"/>
        <end position="44"/>
    </location>
</feature>
<feature type="compositionally biased region" description="Basic and acidic residues" evidence="8">
    <location>
        <begin position="181"/>
        <end position="202"/>
    </location>
</feature>
<dbReference type="InterPro" id="IPR021715">
    <property type="entry name" value="Slu7_dom"/>
</dbReference>
<proteinExistence type="inferred from homology"/>
<dbReference type="EMBL" id="HBEP01030667">
    <property type="protein sequence ID" value="CAD8503851.1"/>
    <property type="molecule type" value="Transcribed_RNA"/>
</dbReference>
<gene>
    <name evidence="10" type="ORF">PANT1444_LOCUS17326</name>
</gene>
<feature type="region of interest" description="Disordered" evidence="8">
    <location>
        <begin position="456"/>
        <end position="501"/>
    </location>
</feature>
<dbReference type="GO" id="GO:0000398">
    <property type="term" value="P:mRNA splicing, via spliceosome"/>
    <property type="evidence" value="ECO:0007669"/>
    <property type="project" value="UniProtKB-UniRule"/>
</dbReference>
<sequence length="591" mass="65891">MAEKAAGAFKGREDHRRARELEEARKAGTIPAEKDEDGNEINPHIPQFMSQAPWYLGTEAPGLKHQKNLKEKKVVAIATDFVPRGRQLGAAATSFRKGACTNCGAMTHKVADCVERPRKKGAKYTGKDIKPDEFVPDMAFDYAGKRDHWANYDASDHVGKLKQYEKEVEIRLKAKQREKMANVALKESDRAARRKAKREEKSKKKRAEGGGDEGDGEEEADTDNDTDTDDDEDDDDAKEKDDEKHMIGQNVGANKNQGSAKMSVRNLRIREDTAKYLLNLDVNSAFYDPKTRSMRNNPLAGTDDALEHSMNFVRSTGDARSLAGLQLYQFEAYDKGQNLHLNADPTTVEVMNKMYREKKEKLKSSKANAILDKYGGQEHMEQLAPELLYAQTEQYVEYDRSGGVKRGGEKAVARSKYEEDVFANNHTAVWGSYFDRTTMRWGYADDLSSVRHSYGTGEAGKRARQMAMARQQAAGEEEEEEESATGAAAASSALVGRGTSSAPPATAMFGMAEDLQDVELDQAKVKAAIKAQKKRESKEGVETEKDDRKRKYNSGGTSEVTPEEMEAYHRLKKRDDTGDMADPMANYKDAV</sequence>
<feature type="compositionally biased region" description="Low complexity" evidence="8">
    <location>
        <begin position="484"/>
        <end position="493"/>
    </location>
</feature>
<keyword evidence="4 7" id="KW-0747">Spliceosome</keyword>
<dbReference type="InterPro" id="IPR039974">
    <property type="entry name" value="Splicing_factor_SLU7"/>
</dbReference>
<evidence type="ECO:0000259" key="9">
    <source>
        <dbReference type="Pfam" id="PF11708"/>
    </source>
</evidence>
<feature type="compositionally biased region" description="Acidic residues" evidence="8">
    <location>
        <begin position="210"/>
        <end position="236"/>
    </location>
</feature>
<feature type="compositionally biased region" description="Basic and acidic residues" evidence="8">
    <location>
        <begin position="566"/>
        <end position="577"/>
    </location>
</feature>
<dbReference type="AlphaFoldDB" id="A0A7S0HW87"/>
<feature type="compositionally biased region" description="Basic and acidic residues" evidence="8">
    <location>
        <begin position="237"/>
        <end position="246"/>
    </location>
</feature>
<evidence type="ECO:0000256" key="8">
    <source>
        <dbReference type="SAM" id="MobiDB-lite"/>
    </source>
</evidence>
<keyword evidence="3 7" id="KW-0507">mRNA processing</keyword>
<dbReference type="PANTHER" id="PTHR12942">
    <property type="entry name" value="STEP II SPLICING FACTOR SLU7"/>
    <property type="match status" value="1"/>
</dbReference>
<comment type="subunit">
    <text evidence="7">Associated with the spliceosome.</text>
</comment>
<dbReference type="PANTHER" id="PTHR12942:SF2">
    <property type="entry name" value="PRE-MRNA-SPLICING FACTOR SLU7"/>
    <property type="match status" value="1"/>
</dbReference>
<feature type="region of interest" description="Disordered" evidence="8">
    <location>
        <begin position="181"/>
        <end position="259"/>
    </location>
</feature>
<dbReference type="Pfam" id="PF11708">
    <property type="entry name" value="Slu7"/>
    <property type="match status" value="1"/>
</dbReference>
<evidence type="ECO:0000256" key="1">
    <source>
        <dbReference type="ARBA" id="ARBA00004123"/>
    </source>
</evidence>
<dbReference type="GO" id="GO:0005681">
    <property type="term" value="C:spliceosomal complex"/>
    <property type="evidence" value="ECO:0007669"/>
    <property type="project" value="UniProtKB-UniRule"/>
</dbReference>
<evidence type="ECO:0000256" key="6">
    <source>
        <dbReference type="ARBA" id="ARBA00023242"/>
    </source>
</evidence>
<feature type="compositionally biased region" description="Basic and acidic residues" evidence="8">
    <location>
        <begin position="534"/>
        <end position="549"/>
    </location>
</feature>
<accession>A0A7S0HW87</accession>
<organism evidence="10">
    <name type="scientific">Phaeocystis antarctica</name>
    <dbReference type="NCBI Taxonomy" id="33657"/>
    <lineage>
        <taxon>Eukaryota</taxon>
        <taxon>Haptista</taxon>
        <taxon>Haptophyta</taxon>
        <taxon>Prymnesiophyceae</taxon>
        <taxon>Phaeocystales</taxon>
        <taxon>Phaeocystaceae</taxon>
        <taxon>Phaeocystis</taxon>
    </lineage>
</organism>
<reference evidence="10" key="1">
    <citation type="submission" date="2021-01" db="EMBL/GenBank/DDBJ databases">
        <authorList>
            <person name="Corre E."/>
            <person name="Pelletier E."/>
            <person name="Niang G."/>
            <person name="Scheremetjew M."/>
            <person name="Finn R."/>
            <person name="Kale V."/>
            <person name="Holt S."/>
            <person name="Cochrane G."/>
            <person name="Meng A."/>
            <person name="Brown T."/>
            <person name="Cohen L."/>
        </authorList>
    </citation>
    <scope>NUCLEOTIDE SEQUENCE</scope>
    <source>
        <strain evidence="10">CCMP1374</strain>
    </source>
</reference>
<comment type="function">
    <text evidence="7">Involved in pre-mRNA splicing.</text>
</comment>
<dbReference type="GO" id="GO:0030628">
    <property type="term" value="F:pre-mRNA 3'-splice site binding"/>
    <property type="evidence" value="ECO:0007669"/>
    <property type="project" value="UniProtKB-UniRule"/>
</dbReference>
<keyword evidence="6 7" id="KW-0539">Nucleus</keyword>
<name>A0A7S0HW87_9EUKA</name>
<feature type="compositionally biased region" description="Low complexity" evidence="8">
    <location>
        <begin position="465"/>
        <end position="474"/>
    </location>
</feature>
<evidence type="ECO:0000256" key="7">
    <source>
        <dbReference type="RuleBase" id="RU367071"/>
    </source>
</evidence>
<protein>
    <recommendedName>
        <fullName evidence="7">Pre-mRNA-splicing factor SLU7</fullName>
    </recommendedName>
</protein>
<comment type="subcellular location">
    <subcellularLocation>
        <location evidence="1 7">Nucleus</location>
    </subcellularLocation>
</comment>
<feature type="region of interest" description="Disordered" evidence="8">
    <location>
        <begin position="527"/>
        <end position="591"/>
    </location>
</feature>
<evidence type="ECO:0000256" key="2">
    <source>
        <dbReference type="ARBA" id="ARBA00007203"/>
    </source>
</evidence>
<evidence type="ECO:0000256" key="5">
    <source>
        <dbReference type="ARBA" id="ARBA00023187"/>
    </source>
</evidence>
<evidence type="ECO:0000256" key="3">
    <source>
        <dbReference type="ARBA" id="ARBA00022664"/>
    </source>
</evidence>
<feature type="domain" description="Pre-mRNA-splicing factor SLU7" evidence="9">
    <location>
        <begin position="141"/>
        <end position="432"/>
    </location>
</feature>